<reference evidence="1 2" key="1">
    <citation type="submission" date="2014-04" db="EMBL/GenBank/DDBJ databases">
        <authorList>
            <consortium name="DOE Joint Genome Institute"/>
            <person name="Kuo A."/>
            <person name="Ruytinx J."/>
            <person name="Rineau F."/>
            <person name="Colpaert J."/>
            <person name="Kohler A."/>
            <person name="Nagy L.G."/>
            <person name="Floudas D."/>
            <person name="Copeland A."/>
            <person name="Barry K.W."/>
            <person name="Cichocki N."/>
            <person name="Veneault-Fourrey C."/>
            <person name="LaButti K."/>
            <person name="Lindquist E.A."/>
            <person name="Lipzen A."/>
            <person name="Lundell T."/>
            <person name="Morin E."/>
            <person name="Murat C."/>
            <person name="Sun H."/>
            <person name="Tunlid A."/>
            <person name="Henrissat B."/>
            <person name="Grigoriev I.V."/>
            <person name="Hibbett D.S."/>
            <person name="Martin F."/>
            <person name="Nordberg H.P."/>
            <person name="Cantor M.N."/>
            <person name="Hua S.X."/>
        </authorList>
    </citation>
    <scope>NUCLEOTIDE SEQUENCE [LARGE SCALE GENOMIC DNA]</scope>
    <source>
        <strain evidence="1 2">UH-Slu-Lm8-n1</strain>
    </source>
</reference>
<evidence type="ECO:0000313" key="2">
    <source>
        <dbReference type="Proteomes" id="UP000054485"/>
    </source>
</evidence>
<gene>
    <name evidence="1" type="ORF">CY34DRAFT_809251</name>
</gene>
<accession>A0A0D0AKA2</accession>
<organism evidence="1 2">
    <name type="scientific">Suillus luteus UH-Slu-Lm8-n1</name>
    <dbReference type="NCBI Taxonomy" id="930992"/>
    <lineage>
        <taxon>Eukaryota</taxon>
        <taxon>Fungi</taxon>
        <taxon>Dikarya</taxon>
        <taxon>Basidiomycota</taxon>
        <taxon>Agaricomycotina</taxon>
        <taxon>Agaricomycetes</taxon>
        <taxon>Agaricomycetidae</taxon>
        <taxon>Boletales</taxon>
        <taxon>Suillineae</taxon>
        <taxon>Suillaceae</taxon>
        <taxon>Suillus</taxon>
    </lineage>
</organism>
<protein>
    <submittedName>
        <fullName evidence="1">Uncharacterized protein</fullName>
    </submittedName>
</protein>
<dbReference type="EMBL" id="KN835388">
    <property type="protein sequence ID" value="KIK38524.1"/>
    <property type="molecule type" value="Genomic_DNA"/>
</dbReference>
<dbReference type="InParanoid" id="A0A0D0AKA2"/>
<proteinExistence type="predicted"/>
<keyword evidence="2" id="KW-1185">Reference proteome</keyword>
<dbReference type="Proteomes" id="UP000054485">
    <property type="component" value="Unassembled WGS sequence"/>
</dbReference>
<name>A0A0D0AKA2_9AGAM</name>
<dbReference type="AlphaFoldDB" id="A0A0D0AKA2"/>
<evidence type="ECO:0000313" key="1">
    <source>
        <dbReference type="EMBL" id="KIK38524.1"/>
    </source>
</evidence>
<reference evidence="2" key="2">
    <citation type="submission" date="2015-01" db="EMBL/GenBank/DDBJ databases">
        <title>Evolutionary Origins and Diversification of the Mycorrhizal Mutualists.</title>
        <authorList>
            <consortium name="DOE Joint Genome Institute"/>
            <consortium name="Mycorrhizal Genomics Consortium"/>
            <person name="Kohler A."/>
            <person name="Kuo A."/>
            <person name="Nagy L.G."/>
            <person name="Floudas D."/>
            <person name="Copeland A."/>
            <person name="Barry K.W."/>
            <person name="Cichocki N."/>
            <person name="Veneault-Fourrey C."/>
            <person name="LaButti K."/>
            <person name="Lindquist E.A."/>
            <person name="Lipzen A."/>
            <person name="Lundell T."/>
            <person name="Morin E."/>
            <person name="Murat C."/>
            <person name="Riley R."/>
            <person name="Ohm R."/>
            <person name="Sun H."/>
            <person name="Tunlid A."/>
            <person name="Henrissat B."/>
            <person name="Grigoriev I.V."/>
            <person name="Hibbett D.S."/>
            <person name="Martin F."/>
        </authorList>
    </citation>
    <scope>NUCLEOTIDE SEQUENCE [LARGE SCALE GENOMIC DNA]</scope>
    <source>
        <strain evidence="2">UH-Slu-Lm8-n1</strain>
    </source>
</reference>
<dbReference type="HOGENOM" id="CLU_2607599_0_0_1"/>
<sequence length="79" mass="8979">MTSVLIKLLLVNQQDSAHFRSPRGVIQSSIFDFFHFPRQPRRRAMHTNIIRGDQGPELPHYVDSPVSCAVHHSDKCPTG</sequence>